<keyword evidence="1" id="KW-1133">Transmembrane helix</keyword>
<evidence type="ECO:0000313" key="3">
    <source>
        <dbReference type="Proteomes" id="UP000625711"/>
    </source>
</evidence>
<evidence type="ECO:0000256" key="1">
    <source>
        <dbReference type="SAM" id="Phobius"/>
    </source>
</evidence>
<dbReference type="EMBL" id="JAACXV010000304">
    <property type="protein sequence ID" value="KAF7280383.1"/>
    <property type="molecule type" value="Genomic_DNA"/>
</dbReference>
<dbReference type="Proteomes" id="UP000625711">
    <property type="component" value="Unassembled WGS sequence"/>
</dbReference>
<sequence>MSNPRRTFYPAMVCADEELQIEEIEGVRDGTGSSGFVYVLCQLPPNGNNVGVNGYVVSGTFTGISSTIIYFINV</sequence>
<accession>A0A834IKZ5</accession>
<keyword evidence="1" id="KW-0812">Transmembrane</keyword>
<keyword evidence="3" id="KW-1185">Reference proteome</keyword>
<dbReference type="AlphaFoldDB" id="A0A834IKZ5"/>
<name>A0A834IKZ5_RHYFE</name>
<protein>
    <submittedName>
        <fullName evidence="2">Uncharacterized protein</fullName>
    </submittedName>
</protein>
<gene>
    <name evidence="2" type="ORF">GWI33_006114</name>
</gene>
<reference evidence="2" key="1">
    <citation type="submission" date="2020-08" db="EMBL/GenBank/DDBJ databases">
        <title>Genome sequencing and assembly of the red palm weevil Rhynchophorus ferrugineus.</title>
        <authorList>
            <person name="Dias G.B."/>
            <person name="Bergman C.M."/>
            <person name="Manee M."/>
        </authorList>
    </citation>
    <scope>NUCLEOTIDE SEQUENCE</scope>
    <source>
        <strain evidence="2">AA-2017</strain>
        <tissue evidence="2">Whole larva</tissue>
    </source>
</reference>
<comment type="caution">
    <text evidence="2">The sequence shown here is derived from an EMBL/GenBank/DDBJ whole genome shotgun (WGS) entry which is preliminary data.</text>
</comment>
<organism evidence="2 3">
    <name type="scientific">Rhynchophorus ferrugineus</name>
    <name type="common">Red palm weevil</name>
    <name type="synonym">Curculio ferrugineus</name>
    <dbReference type="NCBI Taxonomy" id="354439"/>
    <lineage>
        <taxon>Eukaryota</taxon>
        <taxon>Metazoa</taxon>
        <taxon>Ecdysozoa</taxon>
        <taxon>Arthropoda</taxon>
        <taxon>Hexapoda</taxon>
        <taxon>Insecta</taxon>
        <taxon>Pterygota</taxon>
        <taxon>Neoptera</taxon>
        <taxon>Endopterygota</taxon>
        <taxon>Coleoptera</taxon>
        <taxon>Polyphaga</taxon>
        <taxon>Cucujiformia</taxon>
        <taxon>Curculionidae</taxon>
        <taxon>Dryophthorinae</taxon>
        <taxon>Rhynchophorus</taxon>
    </lineage>
</organism>
<evidence type="ECO:0000313" key="2">
    <source>
        <dbReference type="EMBL" id="KAF7280383.1"/>
    </source>
</evidence>
<proteinExistence type="predicted"/>
<feature type="transmembrane region" description="Helical" evidence="1">
    <location>
        <begin position="52"/>
        <end position="72"/>
    </location>
</feature>
<keyword evidence="1" id="KW-0472">Membrane</keyword>